<comment type="caution">
    <text evidence="2">The sequence shown here is derived from an EMBL/GenBank/DDBJ whole genome shotgun (WGS) entry which is preliminary data.</text>
</comment>
<dbReference type="Pfam" id="PF13480">
    <property type="entry name" value="Acetyltransf_6"/>
    <property type="match status" value="1"/>
</dbReference>
<dbReference type="GO" id="GO:0016740">
    <property type="term" value="F:transferase activity"/>
    <property type="evidence" value="ECO:0007669"/>
    <property type="project" value="UniProtKB-KW"/>
</dbReference>
<dbReference type="AlphaFoldDB" id="A0A4U0YZV0"/>
<dbReference type="InterPro" id="IPR016181">
    <property type="entry name" value="Acyl_CoA_acyltransferase"/>
</dbReference>
<accession>A0A4U0YZV0</accession>
<reference evidence="2 3" key="1">
    <citation type="submission" date="2019-04" db="EMBL/GenBank/DDBJ databases">
        <title>Crypto-aerobic microbial life in anoxic (sulfidic) marine sediments.</title>
        <authorList>
            <person name="Bhattacharya S."/>
            <person name="Roy C."/>
            <person name="Mondal N."/>
            <person name="Sarkar J."/>
            <person name="Mandal S."/>
            <person name="Rameez M.J."/>
            <person name="Ghosh W."/>
        </authorList>
    </citation>
    <scope>NUCLEOTIDE SEQUENCE [LARGE SCALE GENOMIC DNA]</scope>
    <source>
        <strain evidence="2 3">SBBC</strain>
    </source>
</reference>
<protein>
    <submittedName>
        <fullName evidence="2">GNAT family N-acetyltransferase</fullName>
    </submittedName>
</protein>
<dbReference type="Proteomes" id="UP000306340">
    <property type="component" value="Unassembled WGS sequence"/>
</dbReference>
<dbReference type="InterPro" id="IPR038740">
    <property type="entry name" value="BioF2-like_GNAT_dom"/>
</dbReference>
<evidence type="ECO:0000313" key="2">
    <source>
        <dbReference type="EMBL" id="TKA98472.1"/>
    </source>
</evidence>
<feature type="domain" description="BioF2-like acetyltransferase" evidence="1">
    <location>
        <begin position="1"/>
        <end position="126"/>
    </location>
</feature>
<evidence type="ECO:0000313" key="3">
    <source>
        <dbReference type="Proteomes" id="UP000306340"/>
    </source>
</evidence>
<name>A0A4U0YZV0_9RHOB</name>
<dbReference type="SUPFAM" id="SSF55729">
    <property type="entry name" value="Acyl-CoA N-acyltransferases (Nat)"/>
    <property type="match status" value="1"/>
</dbReference>
<evidence type="ECO:0000259" key="1">
    <source>
        <dbReference type="Pfam" id="PF13480"/>
    </source>
</evidence>
<keyword evidence="2" id="KW-0808">Transferase</keyword>
<dbReference type="EMBL" id="SWAU01000002">
    <property type="protein sequence ID" value="TKA98472.1"/>
    <property type="molecule type" value="Genomic_DNA"/>
</dbReference>
<organism evidence="2 3">
    <name type="scientific">Cereibacter changlensis</name>
    <dbReference type="NCBI Taxonomy" id="402884"/>
    <lineage>
        <taxon>Bacteria</taxon>
        <taxon>Pseudomonadati</taxon>
        <taxon>Pseudomonadota</taxon>
        <taxon>Alphaproteobacteria</taxon>
        <taxon>Rhodobacterales</taxon>
        <taxon>Paracoccaceae</taxon>
        <taxon>Cereibacter</taxon>
    </lineage>
</organism>
<proteinExistence type="predicted"/>
<gene>
    <name evidence="2" type="ORF">FAZ78_00735</name>
</gene>
<sequence length="174" mass="18762">MGPVAFRTDRSPEGLAELVAWIFEFKRRKLTSQEGADWIQRPQTEGYFRDLAMRKAAQGNVLGHCLCVGGRTAAASLTFLCGDTAFYSKIAYDPQFGAASPGWQELVGLSDHLGSEGVRTLNLMMGPGFVKEQLATGAGAVRNWRLAVNPVAQGLERFLIRSGSPVSGRSTSAP</sequence>